<dbReference type="InterPro" id="IPR011663">
    <property type="entry name" value="UTRA"/>
</dbReference>
<dbReference type="PROSITE" id="PS50949">
    <property type="entry name" value="HTH_GNTR"/>
    <property type="match status" value="1"/>
</dbReference>
<dbReference type="Pfam" id="PF00392">
    <property type="entry name" value="GntR"/>
    <property type="match status" value="1"/>
</dbReference>
<dbReference type="SUPFAM" id="SSF46785">
    <property type="entry name" value="Winged helix' DNA-binding domain"/>
    <property type="match status" value="1"/>
</dbReference>
<dbReference type="Gene3D" id="1.10.10.10">
    <property type="entry name" value="Winged helix-like DNA-binding domain superfamily/Winged helix DNA-binding domain"/>
    <property type="match status" value="1"/>
</dbReference>
<dbReference type="GO" id="GO:0003677">
    <property type="term" value="F:DNA binding"/>
    <property type="evidence" value="ECO:0007669"/>
    <property type="project" value="UniProtKB-KW"/>
</dbReference>
<organism evidence="5 6">
    <name type="scientific">Jiangella asiatica</name>
    <dbReference type="NCBI Taxonomy" id="2530372"/>
    <lineage>
        <taxon>Bacteria</taxon>
        <taxon>Bacillati</taxon>
        <taxon>Actinomycetota</taxon>
        <taxon>Actinomycetes</taxon>
        <taxon>Jiangellales</taxon>
        <taxon>Jiangellaceae</taxon>
        <taxon>Jiangella</taxon>
    </lineage>
</organism>
<keyword evidence="1" id="KW-0805">Transcription regulation</keyword>
<evidence type="ECO:0000256" key="1">
    <source>
        <dbReference type="ARBA" id="ARBA00023015"/>
    </source>
</evidence>
<evidence type="ECO:0000256" key="3">
    <source>
        <dbReference type="ARBA" id="ARBA00023163"/>
    </source>
</evidence>
<dbReference type="SMART" id="SM00866">
    <property type="entry name" value="UTRA"/>
    <property type="match status" value="1"/>
</dbReference>
<dbReference type="InParanoid" id="A0A4R5CRS4"/>
<dbReference type="GO" id="GO:0003700">
    <property type="term" value="F:DNA-binding transcription factor activity"/>
    <property type="evidence" value="ECO:0007669"/>
    <property type="project" value="InterPro"/>
</dbReference>
<dbReference type="PANTHER" id="PTHR44846:SF1">
    <property type="entry name" value="MANNOSYL-D-GLYCERATE TRANSPORT_METABOLISM SYSTEM REPRESSOR MNGR-RELATED"/>
    <property type="match status" value="1"/>
</dbReference>
<proteinExistence type="predicted"/>
<dbReference type="InterPro" id="IPR036390">
    <property type="entry name" value="WH_DNA-bd_sf"/>
</dbReference>
<dbReference type="OrthoDB" id="8584262at2"/>
<keyword evidence="6" id="KW-1185">Reference proteome</keyword>
<dbReference type="InterPro" id="IPR028978">
    <property type="entry name" value="Chorismate_lyase_/UTRA_dom_sf"/>
</dbReference>
<dbReference type="CDD" id="cd07377">
    <property type="entry name" value="WHTH_GntR"/>
    <property type="match status" value="1"/>
</dbReference>
<keyword evidence="3" id="KW-0804">Transcription</keyword>
<dbReference type="GO" id="GO:0045892">
    <property type="term" value="P:negative regulation of DNA-templated transcription"/>
    <property type="evidence" value="ECO:0007669"/>
    <property type="project" value="TreeGrafter"/>
</dbReference>
<sequence length="260" mass="28417">MANDAFGAATGKVAHVRGRLLELIDHGDEGVALPSERRLAHDLGVARMTLRRALDDLTTAGFVVREHGRGNFVARPKLVRRLATTSLSEEMRSRGLVPGSETLEFRRLPAGPRQARTLRIPVHTPIVRFTRLRTADGDPIGLETTWVADEVVPGLTPADLNGSWYDLLAGRYGIPILTGRTTIEPTLIDEQGAALLHTEPGRPAFQLDVVTFGANGRVVECGTDIFRGDRFQLTAELRPVPAPIPRRHARGVRPAGRSTR</sequence>
<dbReference type="Proteomes" id="UP000294739">
    <property type="component" value="Unassembled WGS sequence"/>
</dbReference>
<dbReference type="SMART" id="SM00345">
    <property type="entry name" value="HTH_GNTR"/>
    <property type="match status" value="1"/>
</dbReference>
<evidence type="ECO:0000256" key="2">
    <source>
        <dbReference type="ARBA" id="ARBA00023125"/>
    </source>
</evidence>
<protein>
    <submittedName>
        <fullName evidence="5">GntR family transcriptional regulator</fullName>
    </submittedName>
</protein>
<evidence type="ECO:0000313" key="6">
    <source>
        <dbReference type="Proteomes" id="UP000294739"/>
    </source>
</evidence>
<dbReference type="InterPro" id="IPR036388">
    <property type="entry name" value="WH-like_DNA-bd_sf"/>
</dbReference>
<accession>A0A4R5CRS4</accession>
<comment type="caution">
    <text evidence="5">The sequence shown here is derived from an EMBL/GenBank/DDBJ whole genome shotgun (WGS) entry which is preliminary data.</text>
</comment>
<feature type="domain" description="HTH gntR-type" evidence="4">
    <location>
        <begin position="10"/>
        <end position="76"/>
    </location>
</feature>
<gene>
    <name evidence="5" type="ORF">E1269_22165</name>
</gene>
<dbReference type="InterPro" id="IPR000524">
    <property type="entry name" value="Tscrpt_reg_HTH_GntR"/>
</dbReference>
<dbReference type="SUPFAM" id="SSF64288">
    <property type="entry name" value="Chorismate lyase-like"/>
    <property type="match status" value="1"/>
</dbReference>
<dbReference type="PANTHER" id="PTHR44846">
    <property type="entry name" value="MANNOSYL-D-GLYCERATE TRANSPORT/METABOLISM SYSTEM REPRESSOR MNGR-RELATED"/>
    <property type="match status" value="1"/>
</dbReference>
<dbReference type="InterPro" id="IPR050679">
    <property type="entry name" value="Bact_HTH_transcr_reg"/>
</dbReference>
<dbReference type="RefSeq" id="WP_131898604.1">
    <property type="nucleotide sequence ID" value="NZ_SMKZ01000037.1"/>
</dbReference>
<dbReference type="Pfam" id="PF07702">
    <property type="entry name" value="UTRA"/>
    <property type="match status" value="1"/>
</dbReference>
<reference evidence="5 6" key="1">
    <citation type="submission" date="2019-03" db="EMBL/GenBank/DDBJ databases">
        <title>Draft genome sequences of novel Actinobacteria.</title>
        <authorList>
            <person name="Sahin N."/>
            <person name="Ay H."/>
            <person name="Saygin H."/>
        </authorList>
    </citation>
    <scope>NUCLEOTIDE SEQUENCE [LARGE SCALE GENOMIC DNA]</scope>
    <source>
        <strain evidence="5 6">5K138</strain>
    </source>
</reference>
<evidence type="ECO:0000313" key="5">
    <source>
        <dbReference type="EMBL" id="TDE02227.1"/>
    </source>
</evidence>
<dbReference type="Gene3D" id="3.40.1410.10">
    <property type="entry name" value="Chorismate lyase-like"/>
    <property type="match status" value="1"/>
</dbReference>
<dbReference type="AlphaFoldDB" id="A0A4R5CRS4"/>
<evidence type="ECO:0000259" key="4">
    <source>
        <dbReference type="PROSITE" id="PS50949"/>
    </source>
</evidence>
<name>A0A4R5CRS4_9ACTN</name>
<dbReference type="EMBL" id="SMKZ01000037">
    <property type="protein sequence ID" value="TDE02227.1"/>
    <property type="molecule type" value="Genomic_DNA"/>
</dbReference>
<dbReference type="PRINTS" id="PR00035">
    <property type="entry name" value="HTHGNTR"/>
</dbReference>
<keyword evidence="2" id="KW-0238">DNA-binding</keyword>